<dbReference type="RefSeq" id="WP_244621188.1">
    <property type="nucleotide sequence ID" value="NZ_CP041090.2"/>
</dbReference>
<reference evidence="2" key="1">
    <citation type="submission" date="2019-06" db="EMBL/GenBank/DDBJ databases">
        <title>Whole-Genome Sequence of Bradyrhizobium sp. 3 Strain 65S1MB.</title>
        <authorList>
            <person name="Bromfield E.S.P."/>
            <person name="Cloutier S."/>
            <person name="Nguyen H.D.T."/>
        </authorList>
    </citation>
    <scope>NUCLEOTIDE SEQUENCE [LARGE SCALE GENOMIC DNA]</scope>
    <source>
        <strain evidence="2">65S1MB</strain>
    </source>
</reference>
<proteinExistence type="predicted"/>
<sequence length="50" mass="5697">MLTDTGLQKLKPGEKLCRRGDRDGVDVAVRPINRRKQIWQSADHTTKVAH</sequence>
<protein>
    <submittedName>
        <fullName evidence="1">Integrase</fullName>
    </submittedName>
</protein>
<dbReference type="EMBL" id="CP041090">
    <property type="protein sequence ID" value="QDF42295.2"/>
    <property type="molecule type" value="Genomic_DNA"/>
</dbReference>
<organism evidence="1 2">
    <name type="scientific">Bradyrhizobium symbiodeficiens</name>
    <dbReference type="NCBI Taxonomy" id="1404367"/>
    <lineage>
        <taxon>Bacteria</taxon>
        <taxon>Pseudomonadati</taxon>
        <taxon>Pseudomonadota</taxon>
        <taxon>Alphaproteobacteria</taxon>
        <taxon>Hyphomicrobiales</taxon>
        <taxon>Nitrobacteraceae</taxon>
        <taxon>Bradyrhizobium</taxon>
    </lineage>
</organism>
<keyword evidence="2" id="KW-1185">Reference proteome</keyword>
<name>A0ABX5WG95_9BRAD</name>
<gene>
    <name evidence="1" type="ORF">FJN17_08390</name>
</gene>
<evidence type="ECO:0000313" key="2">
    <source>
        <dbReference type="Proteomes" id="UP000319298"/>
    </source>
</evidence>
<accession>A0ABX5WG95</accession>
<evidence type="ECO:0000313" key="1">
    <source>
        <dbReference type="EMBL" id="QDF42295.2"/>
    </source>
</evidence>
<dbReference type="Proteomes" id="UP000319298">
    <property type="component" value="Chromosome"/>
</dbReference>
<reference evidence="1 2" key="2">
    <citation type="journal article" date="2020" name="Int. J. Syst. Evol. Microbiol.">
        <title>Description and complete genome sequences of Bradyrhizobium symbiodeficiens sp. nov., a non-symbiotic bacterium associated with legumes native to Canada.</title>
        <authorList>
            <person name="Bromfield E.S.P."/>
            <person name="Cloutier S."/>
            <person name="Nguyen H.D.T."/>
        </authorList>
    </citation>
    <scope>NUCLEOTIDE SEQUENCE [LARGE SCALE GENOMIC DNA]</scope>
    <source>
        <strain evidence="1 2">65S1MB</strain>
    </source>
</reference>